<proteinExistence type="inferred from homology"/>
<dbReference type="Proteomes" id="UP000014541">
    <property type="component" value="Unassembled WGS sequence"/>
</dbReference>
<evidence type="ECO:0000256" key="4">
    <source>
        <dbReference type="ARBA" id="ARBA00022840"/>
    </source>
</evidence>
<dbReference type="SMART" id="SM00382">
    <property type="entry name" value="AAA"/>
    <property type="match status" value="1"/>
</dbReference>
<evidence type="ECO:0000256" key="2">
    <source>
        <dbReference type="ARBA" id="ARBA00022448"/>
    </source>
</evidence>
<dbReference type="AlphaFoldDB" id="S3L1S7"/>
<evidence type="ECO:0000256" key="3">
    <source>
        <dbReference type="ARBA" id="ARBA00022741"/>
    </source>
</evidence>
<dbReference type="EMBL" id="ATFF01000006">
    <property type="protein sequence ID" value="EPF30729.1"/>
    <property type="molecule type" value="Genomic_DNA"/>
</dbReference>
<evidence type="ECO:0000313" key="7">
    <source>
        <dbReference type="Proteomes" id="UP000014541"/>
    </source>
</evidence>
<organism evidence="6 7">
    <name type="scientific">Treponema maltophilum ATCC 51939</name>
    <dbReference type="NCBI Taxonomy" id="1125699"/>
    <lineage>
        <taxon>Bacteria</taxon>
        <taxon>Pseudomonadati</taxon>
        <taxon>Spirochaetota</taxon>
        <taxon>Spirochaetia</taxon>
        <taxon>Spirochaetales</taxon>
        <taxon>Treponemataceae</taxon>
        <taxon>Treponema</taxon>
    </lineage>
</organism>
<keyword evidence="3" id="KW-0547">Nucleotide-binding</keyword>
<accession>S3L1S7</accession>
<gene>
    <name evidence="6" type="ORF">HMPREF9194_01048</name>
</gene>
<dbReference type="HOGENOM" id="CLU_000604_1_2_12"/>
<dbReference type="CDD" id="cd03230">
    <property type="entry name" value="ABC_DR_subfamily_A"/>
    <property type="match status" value="1"/>
</dbReference>
<dbReference type="PANTHER" id="PTHR43335">
    <property type="entry name" value="ABC TRANSPORTER, ATP-BINDING PROTEIN"/>
    <property type="match status" value="1"/>
</dbReference>
<evidence type="ECO:0000259" key="5">
    <source>
        <dbReference type="PROSITE" id="PS50893"/>
    </source>
</evidence>
<evidence type="ECO:0000256" key="1">
    <source>
        <dbReference type="ARBA" id="ARBA00005417"/>
    </source>
</evidence>
<dbReference type="GO" id="GO:0016887">
    <property type="term" value="F:ATP hydrolysis activity"/>
    <property type="evidence" value="ECO:0007669"/>
    <property type="project" value="InterPro"/>
</dbReference>
<dbReference type="PROSITE" id="PS50893">
    <property type="entry name" value="ABC_TRANSPORTER_2"/>
    <property type="match status" value="1"/>
</dbReference>
<feature type="domain" description="ABC transporter" evidence="5">
    <location>
        <begin position="2"/>
        <end position="233"/>
    </location>
</feature>
<sequence length="244" mass="26201">MIELRNFSKSYGSREILHGVSFTAPPRSVTALAGLNGAGKTTVLKAVCSIHYADGGSVSVNGIDAETDPIKNKAQTGFMSEHADFSFPFTVYELLHFHAAAVLAESPANVQKDAVFFAAERCGLCDVFSQKVKDLSNGLKRRLSLACCLLKNPSVLVLDEPEAGLDPRQTADMRSLIAELSKTKTVLFSTHLISEIENLCSKIIILHNGTVAADGTKEALCAQTGSTRLEDAFLRITENGKGKV</sequence>
<dbReference type="STRING" id="1125699.HMPREF9194_01048"/>
<evidence type="ECO:0000313" key="6">
    <source>
        <dbReference type="EMBL" id="EPF30729.1"/>
    </source>
</evidence>
<dbReference type="InterPro" id="IPR003593">
    <property type="entry name" value="AAA+_ATPase"/>
</dbReference>
<protein>
    <recommendedName>
        <fullName evidence="5">ABC transporter domain-containing protein</fullName>
    </recommendedName>
</protein>
<dbReference type="Pfam" id="PF00005">
    <property type="entry name" value="ABC_tran"/>
    <property type="match status" value="1"/>
</dbReference>
<keyword evidence="2" id="KW-0813">Transport</keyword>
<dbReference type="InterPro" id="IPR027417">
    <property type="entry name" value="P-loop_NTPase"/>
</dbReference>
<dbReference type="SUPFAM" id="SSF52540">
    <property type="entry name" value="P-loop containing nucleoside triphosphate hydrolases"/>
    <property type="match status" value="1"/>
</dbReference>
<comment type="caution">
    <text evidence="6">The sequence shown here is derived from an EMBL/GenBank/DDBJ whole genome shotgun (WGS) entry which is preliminary data.</text>
</comment>
<dbReference type="eggNOG" id="COG1131">
    <property type="taxonomic scope" value="Bacteria"/>
</dbReference>
<dbReference type="PATRIC" id="fig|1125699.3.peg.1072"/>
<comment type="similarity">
    <text evidence="1">Belongs to the ABC transporter superfamily.</text>
</comment>
<keyword evidence="4" id="KW-0067">ATP-binding</keyword>
<dbReference type="Gene3D" id="3.40.50.300">
    <property type="entry name" value="P-loop containing nucleotide triphosphate hydrolases"/>
    <property type="match status" value="1"/>
</dbReference>
<dbReference type="InterPro" id="IPR003439">
    <property type="entry name" value="ABC_transporter-like_ATP-bd"/>
</dbReference>
<dbReference type="RefSeq" id="WP_016525340.1">
    <property type="nucleotide sequence ID" value="NZ_KE332518.1"/>
</dbReference>
<name>S3L1S7_TREMA</name>
<keyword evidence="7" id="KW-1185">Reference proteome</keyword>
<dbReference type="OrthoDB" id="9775135at2"/>
<dbReference type="GO" id="GO:0005524">
    <property type="term" value="F:ATP binding"/>
    <property type="evidence" value="ECO:0007669"/>
    <property type="project" value="UniProtKB-KW"/>
</dbReference>
<reference evidence="6 7" key="1">
    <citation type="submission" date="2013-04" db="EMBL/GenBank/DDBJ databases">
        <title>The Genome Sequence of Treponema maltophilum ATCC 51939.</title>
        <authorList>
            <consortium name="The Broad Institute Genomics Platform"/>
            <person name="Earl A."/>
            <person name="Ward D."/>
            <person name="Feldgarden M."/>
            <person name="Gevers D."/>
            <person name="Leonetti C."/>
            <person name="Blanton J.M."/>
            <person name="Dewhirst F.E."/>
            <person name="Izard J."/>
            <person name="Walker B."/>
            <person name="Young S."/>
            <person name="Zeng Q."/>
            <person name="Gargeya S."/>
            <person name="Fitzgerald M."/>
            <person name="Haas B."/>
            <person name="Abouelleil A."/>
            <person name="Allen A.W."/>
            <person name="Alvarado L."/>
            <person name="Arachchi H.M."/>
            <person name="Berlin A.M."/>
            <person name="Chapman S.B."/>
            <person name="Gainer-Dewar J."/>
            <person name="Goldberg J."/>
            <person name="Griggs A."/>
            <person name="Gujja S."/>
            <person name="Hansen M."/>
            <person name="Howarth C."/>
            <person name="Imamovic A."/>
            <person name="Ireland A."/>
            <person name="Larimer J."/>
            <person name="McCowan C."/>
            <person name="Murphy C."/>
            <person name="Pearson M."/>
            <person name="Poon T.W."/>
            <person name="Priest M."/>
            <person name="Roberts A."/>
            <person name="Saif S."/>
            <person name="Shea T."/>
            <person name="Sisk P."/>
            <person name="Sykes S."/>
            <person name="Wortman J."/>
            <person name="Nusbaum C."/>
            <person name="Birren B."/>
        </authorList>
    </citation>
    <scope>NUCLEOTIDE SEQUENCE [LARGE SCALE GENOMIC DNA]</scope>
    <source>
        <strain evidence="6 7">ATCC 51939</strain>
    </source>
</reference>